<reference evidence="3" key="2">
    <citation type="submission" date="2025-08" db="UniProtKB">
        <authorList>
            <consortium name="RefSeq"/>
        </authorList>
    </citation>
    <scope>IDENTIFICATION</scope>
    <source>
        <tissue evidence="3">Leaf</tissue>
    </source>
</reference>
<feature type="chain" id="PRO_5046292812" evidence="1">
    <location>
        <begin position="27"/>
        <end position="136"/>
    </location>
</feature>
<gene>
    <name evidence="3" type="primary">LOC104746914</name>
</gene>
<evidence type="ECO:0000256" key="1">
    <source>
        <dbReference type="SAM" id="SignalP"/>
    </source>
</evidence>
<name>A0ABM0W7E7_CAMSA</name>
<organism evidence="2 3">
    <name type="scientific">Camelina sativa</name>
    <name type="common">False flax</name>
    <name type="synonym">Myagrum sativum</name>
    <dbReference type="NCBI Taxonomy" id="90675"/>
    <lineage>
        <taxon>Eukaryota</taxon>
        <taxon>Viridiplantae</taxon>
        <taxon>Streptophyta</taxon>
        <taxon>Embryophyta</taxon>
        <taxon>Tracheophyta</taxon>
        <taxon>Spermatophyta</taxon>
        <taxon>Magnoliopsida</taxon>
        <taxon>eudicotyledons</taxon>
        <taxon>Gunneridae</taxon>
        <taxon>Pentapetalae</taxon>
        <taxon>rosids</taxon>
        <taxon>malvids</taxon>
        <taxon>Brassicales</taxon>
        <taxon>Brassicaceae</taxon>
        <taxon>Camelineae</taxon>
        <taxon>Camelina</taxon>
    </lineage>
</organism>
<dbReference type="RefSeq" id="XP_010466766.1">
    <property type="nucleotide sequence ID" value="XM_010468464.2"/>
</dbReference>
<reference evidence="2" key="1">
    <citation type="journal article" date="2014" name="Nat. Commun.">
        <title>The emerging biofuel crop Camelina sativa retains a highly undifferentiated hexaploid genome structure.</title>
        <authorList>
            <person name="Kagale S."/>
            <person name="Koh C."/>
            <person name="Nixon J."/>
            <person name="Bollina V."/>
            <person name="Clarke W.E."/>
            <person name="Tuteja R."/>
            <person name="Spillane C."/>
            <person name="Robinson S.J."/>
            <person name="Links M.G."/>
            <person name="Clarke C."/>
            <person name="Higgins E.E."/>
            <person name="Huebert T."/>
            <person name="Sharpe A.G."/>
            <person name="Parkin I.A."/>
        </authorList>
    </citation>
    <scope>NUCLEOTIDE SEQUENCE [LARGE SCALE GENOMIC DNA]</scope>
    <source>
        <strain evidence="2">cv. DH55</strain>
    </source>
</reference>
<evidence type="ECO:0000313" key="2">
    <source>
        <dbReference type="Proteomes" id="UP000694864"/>
    </source>
</evidence>
<protein>
    <submittedName>
        <fullName evidence="3">Glycine-rich protein 5-like</fullName>
    </submittedName>
</protein>
<keyword evidence="1" id="KW-0732">Signal</keyword>
<sequence length="136" mass="12733">MAMRFSSVTNLVLLSAATFLLVHASARNLQQTQTLPLGGVAAPTKAESPTVDAPLDDQKNFIYGAGIGGAAGVGGFFGMPGGGTGTGMTLPLPSGTPLLGGAGGAFGGLGGAMGFPGGLGGGSSGGGVPSLSGGSP</sequence>
<accession>A0ABM0W7E7</accession>
<proteinExistence type="predicted"/>
<dbReference type="PANTHER" id="PTHR34463">
    <property type="entry name" value="GLYCINE-RICH PROTEIN"/>
    <property type="match status" value="1"/>
</dbReference>
<dbReference type="GeneID" id="104746914"/>
<dbReference type="Proteomes" id="UP000694864">
    <property type="component" value="Chromosome 15"/>
</dbReference>
<dbReference type="PANTHER" id="PTHR34463:SF4">
    <property type="entry name" value="GENOME ASSEMBLY, CHROMOSOME: A01"/>
    <property type="match status" value="1"/>
</dbReference>
<keyword evidence="2" id="KW-1185">Reference proteome</keyword>
<feature type="signal peptide" evidence="1">
    <location>
        <begin position="1"/>
        <end position="26"/>
    </location>
</feature>
<evidence type="ECO:0000313" key="3">
    <source>
        <dbReference type="RefSeq" id="XP_010466766.1"/>
    </source>
</evidence>